<name>A0A0A8ZEM0_ARUDO</name>
<accession>A0A0A8ZEM0</accession>
<reference evidence="1" key="2">
    <citation type="journal article" date="2015" name="Data Brief">
        <title>Shoot transcriptome of the giant reed, Arundo donax.</title>
        <authorList>
            <person name="Barrero R.A."/>
            <person name="Guerrero F.D."/>
            <person name="Moolhuijzen P."/>
            <person name="Goolsby J.A."/>
            <person name="Tidwell J."/>
            <person name="Bellgard S.E."/>
            <person name="Bellgard M.I."/>
        </authorList>
    </citation>
    <scope>NUCLEOTIDE SEQUENCE</scope>
    <source>
        <tissue evidence="1">Shoot tissue taken approximately 20 cm above the soil surface</tissue>
    </source>
</reference>
<dbReference type="AlphaFoldDB" id="A0A0A8ZEM0"/>
<organism evidence="1">
    <name type="scientific">Arundo donax</name>
    <name type="common">Giant reed</name>
    <name type="synonym">Donax arundinaceus</name>
    <dbReference type="NCBI Taxonomy" id="35708"/>
    <lineage>
        <taxon>Eukaryota</taxon>
        <taxon>Viridiplantae</taxon>
        <taxon>Streptophyta</taxon>
        <taxon>Embryophyta</taxon>
        <taxon>Tracheophyta</taxon>
        <taxon>Spermatophyta</taxon>
        <taxon>Magnoliopsida</taxon>
        <taxon>Liliopsida</taxon>
        <taxon>Poales</taxon>
        <taxon>Poaceae</taxon>
        <taxon>PACMAD clade</taxon>
        <taxon>Arundinoideae</taxon>
        <taxon>Arundineae</taxon>
        <taxon>Arundo</taxon>
    </lineage>
</organism>
<reference evidence="1" key="1">
    <citation type="submission" date="2014-09" db="EMBL/GenBank/DDBJ databases">
        <authorList>
            <person name="Magalhaes I.L.F."/>
            <person name="Oliveira U."/>
            <person name="Santos F.R."/>
            <person name="Vidigal T.H.D.A."/>
            <person name="Brescovit A.D."/>
            <person name="Santos A.J."/>
        </authorList>
    </citation>
    <scope>NUCLEOTIDE SEQUENCE</scope>
    <source>
        <tissue evidence="1">Shoot tissue taken approximately 20 cm above the soil surface</tissue>
    </source>
</reference>
<proteinExistence type="predicted"/>
<sequence length="39" mass="4352">MCKEGSDNEVMTGRRRFEFAVPEYLCVHLLDSKMAGSGS</sequence>
<evidence type="ECO:0000313" key="1">
    <source>
        <dbReference type="EMBL" id="JAD33332.1"/>
    </source>
</evidence>
<dbReference type="EMBL" id="GBRH01264563">
    <property type="protein sequence ID" value="JAD33332.1"/>
    <property type="molecule type" value="Transcribed_RNA"/>
</dbReference>
<protein>
    <submittedName>
        <fullName evidence="1">Uncharacterized protein</fullName>
    </submittedName>
</protein>